<dbReference type="AlphaFoldDB" id="A0A285N443"/>
<evidence type="ECO:0000256" key="17">
    <source>
        <dbReference type="HAMAP-Rule" id="MF_02089"/>
    </source>
</evidence>
<evidence type="ECO:0000256" key="11">
    <source>
        <dbReference type="ARBA" id="ARBA00023004"/>
    </source>
</evidence>
<feature type="disulfide bond" description="Redox-active" evidence="17">
    <location>
        <begin position="172"/>
        <end position="174"/>
    </location>
</feature>
<sequence length="413" mass="47521">MKKILVHICCGVDAVYALRKLKEEFPDSYIEGYFYDPNIHPEEEYLLRWIETERVCNDLGIKCHLAPYELEIWLDTVKGLENEPERGERCTVCHDLRLEKTAQFAKERGFDSITTVLMMSPKKDFEILKSVGESVASKYQLEFLSVDFRKNGGIEKMNKLSREYQLYHQNYCGCMYALFQQKKGEYIKELVSYGRGRLPGSREELTFIKSIRKYAENLGLKCTEESFNFVNWRALSSSLKINKEPVPHTVLWFSHSIKGVLRAKVKEIISDTDKKIVKLNKSNAQIWILDTSLKEISLEMPRLFTHPIFIIGKEYGNMLKENAKVELQLKAEFEENGRSQNLFIGNLDACTILEFHSDTLADGSEGFSYSDIKKAIDDNRQAILKGETGIAIYGAKTIGNIGKRFSEKHTVNI</sequence>
<evidence type="ECO:0000256" key="16">
    <source>
        <dbReference type="ARBA" id="ARBA00047415"/>
    </source>
</evidence>
<gene>
    <name evidence="17" type="primary">queH</name>
    <name evidence="18" type="ORF">SAMN06265182_0452</name>
</gene>
<evidence type="ECO:0000256" key="4">
    <source>
        <dbReference type="ARBA" id="ARBA00012622"/>
    </source>
</evidence>
<dbReference type="PANTHER" id="PTHR36701:SF1">
    <property type="entry name" value="EPOXYQUEUOSINE REDUCTASE QUEH"/>
    <property type="match status" value="1"/>
</dbReference>
<comment type="similarity">
    <text evidence="3 17">Belongs to the QueH family.</text>
</comment>
<evidence type="ECO:0000256" key="12">
    <source>
        <dbReference type="ARBA" id="ARBA00023014"/>
    </source>
</evidence>
<keyword evidence="12 17" id="KW-0411">Iron-sulfur</keyword>
<evidence type="ECO:0000256" key="14">
    <source>
        <dbReference type="ARBA" id="ARBA00023284"/>
    </source>
</evidence>
<name>A0A285N443_9AQUI</name>
<keyword evidence="7 17" id="KW-0819">tRNA processing</keyword>
<evidence type="ECO:0000256" key="5">
    <source>
        <dbReference type="ARBA" id="ARBA00016895"/>
    </source>
</evidence>
<dbReference type="HAMAP" id="MF_02089">
    <property type="entry name" value="QueH"/>
    <property type="match status" value="1"/>
</dbReference>
<comment type="catalytic activity">
    <reaction evidence="16 17">
        <text>epoxyqueuosine(34) in tRNA + AH2 = queuosine(34) in tRNA + A + H2O</text>
        <dbReference type="Rhea" id="RHEA:32159"/>
        <dbReference type="Rhea" id="RHEA-COMP:18571"/>
        <dbReference type="Rhea" id="RHEA-COMP:18582"/>
        <dbReference type="ChEBI" id="CHEBI:13193"/>
        <dbReference type="ChEBI" id="CHEBI:15377"/>
        <dbReference type="ChEBI" id="CHEBI:17499"/>
        <dbReference type="ChEBI" id="CHEBI:194431"/>
        <dbReference type="ChEBI" id="CHEBI:194443"/>
        <dbReference type="EC" id="1.17.99.6"/>
    </reaction>
</comment>
<protein>
    <recommendedName>
        <fullName evidence="5 17">Epoxyqueuosine reductase QueH</fullName>
        <ecNumber evidence="4 17">1.17.99.6</ecNumber>
    </recommendedName>
    <alternativeName>
        <fullName evidence="15 17">Queuosine biosynthesis protein QueH</fullName>
    </alternativeName>
</protein>
<accession>A0A285N443</accession>
<dbReference type="PANTHER" id="PTHR36701">
    <property type="entry name" value="EPOXYQUEUOSINE REDUCTASE QUEH"/>
    <property type="match status" value="1"/>
</dbReference>
<dbReference type="RefSeq" id="WP_096999632.1">
    <property type="nucleotide sequence ID" value="NZ_OBEI01000001.1"/>
</dbReference>
<evidence type="ECO:0000313" key="19">
    <source>
        <dbReference type="Proteomes" id="UP000219036"/>
    </source>
</evidence>
<dbReference type="Pfam" id="PF02677">
    <property type="entry name" value="QueH"/>
    <property type="match status" value="1"/>
</dbReference>
<dbReference type="EMBL" id="OBEI01000001">
    <property type="protein sequence ID" value="SNZ03713.1"/>
    <property type="molecule type" value="Genomic_DNA"/>
</dbReference>
<dbReference type="Proteomes" id="UP000219036">
    <property type="component" value="Unassembled WGS sequence"/>
</dbReference>
<keyword evidence="19" id="KW-1185">Reference proteome</keyword>
<dbReference type="InterPro" id="IPR003828">
    <property type="entry name" value="QueH"/>
</dbReference>
<keyword evidence="13 17" id="KW-1015">Disulfide bond</keyword>
<comment type="pathway">
    <text evidence="2 17">tRNA modification; tRNA-queuosine biosynthesis.</text>
</comment>
<evidence type="ECO:0000256" key="7">
    <source>
        <dbReference type="ARBA" id="ARBA00022694"/>
    </source>
</evidence>
<keyword evidence="11 17" id="KW-0408">Iron</keyword>
<dbReference type="Gene3D" id="3.40.50.620">
    <property type="entry name" value="HUPs"/>
    <property type="match status" value="1"/>
</dbReference>
<dbReference type="InterPro" id="IPR014729">
    <property type="entry name" value="Rossmann-like_a/b/a_fold"/>
</dbReference>
<keyword evidence="6 17" id="KW-0004">4Fe-4S</keyword>
<feature type="binding site" evidence="17">
    <location>
        <position position="90"/>
    </location>
    <ligand>
        <name>[4Fe-4S] cluster</name>
        <dbReference type="ChEBI" id="CHEBI:49883"/>
    </ligand>
</feature>
<dbReference type="GO" id="GO:0046872">
    <property type="term" value="F:metal ion binding"/>
    <property type="evidence" value="ECO:0007669"/>
    <property type="project" value="UniProtKB-KW"/>
</dbReference>
<dbReference type="UniPathway" id="UPA00392"/>
<proteinExistence type="inferred from homology"/>
<evidence type="ECO:0000256" key="10">
    <source>
        <dbReference type="ARBA" id="ARBA00023002"/>
    </source>
</evidence>
<organism evidence="18 19">
    <name type="scientific">Persephonella hydrogeniphila</name>
    <dbReference type="NCBI Taxonomy" id="198703"/>
    <lineage>
        <taxon>Bacteria</taxon>
        <taxon>Pseudomonadati</taxon>
        <taxon>Aquificota</taxon>
        <taxon>Aquificia</taxon>
        <taxon>Aquificales</taxon>
        <taxon>Hydrogenothermaceae</taxon>
        <taxon>Persephonella</taxon>
    </lineage>
</organism>
<reference evidence="19" key="1">
    <citation type="submission" date="2017-09" db="EMBL/GenBank/DDBJ databases">
        <authorList>
            <person name="Varghese N."/>
            <person name="Submissions S."/>
        </authorList>
    </citation>
    <scope>NUCLEOTIDE SEQUENCE [LARGE SCALE GENOMIC DNA]</scope>
    <source>
        <strain evidence="19">DSM 15103</strain>
    </source>
</reference>
<dbReference type="GO" id="GO:0008616">
    <property type="term" value="P:tRNA queuosine(34) biosynthetic process"/>
    <property type="evidence" value="ECO:0007669"/>
    <property type="project" value="UniProtKB-UniRule"/>
</dbReference>
<dbReference type="EC" id="1.17.99.6" evidence="4 17"/>
<evidence type="ECO:0000256" key="3">
    <source>
        <dbReference type="ARBA" id="ARBA00008207"/>
    </source>
</evidence>
<keyword evidence="10 17" id="KW-0560">Oxidoreductase</keyword>
<evidence type="ECO:0000256" key="8">
    <source>
        <dbReference type="ARBA" id="ARBA00022723"/>
    </source>
</evidence>
<dbReference type="SUPFAM" id="SSF52402">
    <property type="entry name" value="Adenine nucleotide alpha hydrolases-like"/>
    <property type="match status" value="1"/>
</dbReference>
<dbReference type="GO" id="GO:0052693">
    <property type="term" value="F:epoxyqueuosine reductase activity"/>
    <property type="evidence" value="ECO:0007669"/>
    <property type="project" value="UniProtKB-UniRule"/>
</dbReference>
<evidence type="ECO:0000256" key="13">
    <source>
        <dbReference type="ARBA" id="ARBA00023157"/>
    </source>
</evidence>
<evidence type="ECO:0000313" key="18">
    <source>
        <dbReference type="EMBL" id="SNZ03713.1"/>
    </source>
</evidence>
<evidence type="ECO:0000256" key="15">
    <source>
        <dbReference type="ARBA" id="ARBA00031446"/>
    </source>
</evidence>
<feature type="binding site" evidence="17">
    <location>
        <position position="10"/>
    </location>
    <ligand>
        <name>[4Fe-4S] cluster</name>
        <dbReference type="ChEBI" id="CHEBI:49883"/>
    </ligand>
</feature>
<evidence type="ECO:0000256" key="9">
    <source>
        <dbReference type="ARBA" id="ARBA00022785"/>
    </source>
</evidence>
<evidence type="ECO:0000256" key="6">
    <source>
        <dbReference type="ARBA" id="ARBA00022485"/>
    </source>
</evidence>
<keyword evidence="9 17" id="KW-0671">Queuosine biosynthesis</keyword>
<comment type="function">
    <text evidence="1 17">Catalyzes the conversion of epoxyqueuosine (oQ) to queuosine (Q), which is a hypermodified base found in the wobble positions of tRNA(Asp), tRNA(Asn), tRNA(His) and tRNA(Tyr).</text>
</comment>
<keyword evidence="8 17" id="KW-0479">Metal-binding</keyword>
<feature type="binding site" evidence="17">
    <location>
        <position position="93"/>
    </location>
    <ligand>
        <name>[4Fe-4S] cluster</name>
        <dbReference type="ChEBI" id="CHEBI:49883"/>
    </ligand>
</feature>
<dbReference type="GO" id="GO:0051539">
    <property type="term" value="F:4 iron, 4 sulfur cluster binding"/>
    <property type="evidence" value="ECO:0007669"/>
    <property type="project" value="UniProtKB-UniRule"/>
</dbReference>
<feature type="binding site" evidence="17">
    <location>
        <position position="9"/>
    </location>
    <ligand>
        <name>[4Fe-4S] cluster</name>
        <dbReference type="ChEBI" id="CHEBI:49883"/>
    </ligand>
</feature>
<dbReference type="OrthoDB" id="9801033at2"/>
<evidence type="ECO:0000256" key="2">
    <source>
        <dbReference type="ARBA" id="ARBA00004691"/>
    </source>
</evidence>
<keyword evidence="14 17" id="KW-0676">Redox-active center</keyword>
<evidence type="ECO:0000256" key="1">
    <source>
        <dbReference type="ARBA" id="ARBA00002268"/>
    </source>
</evidence>